<dbReference type="FunFam" id="3.40.50.261:FF:000001">
    <property type="entry name" value="Succinate--CoA ligase [ADP-forming] subunit beta"/>
    <property type="match status" value="1"/>
</dbReference>
<evidence type="ECO:0000256" key="10">
    <source>
        <dbReference type="HAMAP-Rule" id="MF_00558"/>
    </source>
</evidence>
<feature type="binding site" evidence="10">
    <location>
        <begin position="53"/>
        <end position="55"/>
    </location>
    <ligand>
        <name>ATP</name>
        <dbReference type="ChEBI" id="CHEBI:30616"/>
    </ligand>
</feature>
<feature type="binding site" evidence="10">
    <location>
        <position position="46"/>
    </location>
    <ligand>
        <name>ATP</name>
        <dbReference type="ChEBI" id="CHEBI:30616"/>
    </ligand>
</feature>
<dbReference type="FunFam" id="3.30.470.20:FF:000002">
    <property type="entry name" value="Succinate--CoA ligase [ADP-forming] subunit beta"/>
    <property type="match status" value="1"/>
</dbReference>
<evidence type="ECO:0000256" key="7">
    <source>
        <dbReference type="ARBA" id="ARBA00022842"/>
    </source>
</evidence>
<dbReference type="EC" id="6.2.1.5" evidence="10"/>
<dbReference type="GO" id="GO:0006099">
    <property type="term" value="P:tricarboxylic acid cycle"/>
    <property type="evidence" value="ECO:0007669"/>
    <property type="project" value="UniProtKB-UniRule"/>
</dbReference>
<comment type="cofactor">
    <cofactor evidence="10">
        <name>Mg(2+)</name>
        <dbReference type="ChEBI" id="CHEBI:18420"/>
    </cofactor>
    <text evidence="10">Binds 1 Mg(2+) ion per subunit.</text>
</comment>
<dbReference type="Gene3D" id="3.30.1490.20">
    <property type="entry name" value="ATP-grasp fold, A domain"/>
    <property type="match status" value="1"/>
</dbReference>
<dbReference type="SUPFAM" id="SSF56059">
    <property type="entry name" value="Glutathione synthetase ATP-binding domain-like"/>
    <property type="match status" value="1"/>
</dbReference>
<dbReference type="GO" id="GO:0042709">
    <property type="term" value="C:succinate-CoA ligase complex"/>
    <property type="evidence" value="ECO:0007669"/>
    <property type="project" value="TreeGrafter"/>
</dbReference>
<dbReference type="InterPro" id="IPR013650">
    <property type="entry name" value="ATP-grasp_succ-CoA_synth-type"/>
</dbReference>
<dbReference type="PROSITE" id="PS01217">
    <property type="entry name" value="SUCCINYL_COA_LIG_3"/>
    <property type="match status" value="1"/>
</dbReference>
<dbReference type="Pfam" id="PF00549">
    <property type="entry name" value="Ligase_CoA"/>
    <property type="match status" value="1"/>
</dbReference>
<comment type="similarity">
    <text evidence="1 10">Belongs to the succinate/malate CoA ligase beta subunit family.</text>
</comment>
<comment type="pathway">
    <text evidence="10">Carbohydrate metabolism; tricarboxylic acid cycle; succinate from succinyl-CoA (ligase route): step 1/1.</text>
</comment>
<keyword evidence="5 10" id="KW-0547">Nucleotide-binding</keyword>
<dbReference type="InterPro" id="IPR005809">
    <property type="entry name" value="Succ_CoA_ligase-like_bsu"/>
</dbReference>
<evidence type="ECO:0000256" key="6">
    <source>
        <dbReference type="ARBA" id="ARBA00022840"/>
    </source>
</evidence>
<dbReference type="Pfam" id="PF08442">
    <property type="entry name" value="ATP-grasp_2"/>
    <property type="match status" value="1"/>
</dbReference>
<name>A0AAU7XDD1_9HYPH</name>
<dbReference type="GO" id="GO:0004775">
    <property type="term" value="F:succinate-CoA ligase (ADP-forming) activity"/>
    <property type="evidence" value="ECO:0007669"/>
    <property type="project" value="UniProtKB-UniRule"/>
</dbReference>
<dbReference type="Gene3D" id="3.40.50.261">
    <property type="entry name" value="Succinyl-CoA synthetase domains"/>
    <property type="match status" value="1"/>
</dbReference>
<dbReference type="GO" id="GO:0005524">
    <property type="term" value="F:ATP binding"/>
    <property type="evidence" value="ECO:0007669"/>
    <property type="project" value="UniProtKB-UniRule"/>
</dbReference>
<dbReference type="InterPro" id="IPR005811">
    <property type="entry name" value="SUCC_ACL_C"/>
</dbReference>
<keyword evidence="7 10" id="KW-0460">Magnesium</keyword>
<dbReference type="NCBIfam" id="NF010647">
    <property type="entry name" value="PRK14046.1"/>
    <property type="match status" value="1"/>
</dbReference>
<comment type="catalytic activity">
    <reaction evidence="10">
        <text>GTP + succinate + CoA = succinyl-CoA + GDP + phosphate</text>
        <dbReference type="Rhea" id="RHEA:22120"/>
        <dbReference type="ChEBI" id="CHEBI:30031"/>
        <dbReference type="ChEBI" id="CHEBI:37565"/>
        <dbReference type="ChEBI" id="CHEBI:43474"/>
        <dbReference type="ChEBI" id="CHEBI:57287"/>
        <dbReference type="ChEBI" id="CHEBI:57292"/>
        <dbReference type="ChEBI" id="CHEBI:58189"/>
    </reaction>
</comment>
<dbReference type="PIRSF" id="PIRSF001554">
    <property type="entry name" value="SucCS_beta"/>
    <property type="match status" value="1"/>
</dbReference>
<evidence type="ECO:0000256" key="1">
    <source>
        <dbReference type="ARBA" id="ARBA00009182"/>
    </source>
</evidence>
<accession>A0AAU7XDD1</accession>
<evidence type="ECO:0000256" key="4">
    <source>
        <dbReference type="ARBA" id="ARBA00022723"/>
    </source>
</evidence>
<dbReference type="KEGG" id="mflg:ABS361_07950"/>
<dbReference type="GO" id="GO:0050074">
    <property type="term" value="F:malate-CoA ligase activity"/>
    <property type="evidence" value="ECO:0007669"/>
    <property type="project" value="UniProtKB-EC"/>
</dbReference>
<dbReference type="InterPro" id="IPR017866">
    <property type="entry name" value="Succ-CoA_synthase_bsu_CS"/>
</dbReference>
<dbReference type="RefSeq" id="WP_407051248.1">
    <property type="nucleotide sequence ID" value="NZ_CP158568.1"/>
</dbReference>
<dbReference type="GO" id="GO:0005829">
    <property type="term" value="C:cytosol"/>
    <property type="evidence" value="ECO:0007669"/>
    <property type="project" value="TreeGrafter"/>
</dbReference>
<comment type="function">
    <text evidence="10">Succinyl-CoA synthetase functions in the citric acid cycle (TCA), coupling the hydrolysis of succinyl-CoA to the synthesis of either ATP or GTP and thus represents the only step of substrate-level phosphorylation in the TCA. The beta subunit provides nucleotide specificity of the enzyme and binds the substrate succinate, while the binding sites for coenzyme A and phosphate are found in the alpha subunit.</text>
</comment>
<feature type="binding site" evidence="10">
    <location>
        <position position="264"/>
    </location>
    <ligand>
        <name>substrate</name>
        <note>ligand shared with subunit alpha</note>
    </ligand>
</feature>
<sequence>MDIHEYQAKEILAKFGVPVPRGGLAYSPEQAAYRAREIGGSVWVVKAQVHTGGRGKAGGVKVCKSEHEVEEAADRMLGRKLVTHQSGPAGKMVNRLYIEGGVNIAKEFYLGFVLDRSLQRVIVIASSEGGMDIEEIAEKNPDSIVRVPVEPAVGMQAFQAREIAFALGIPGAAVTEAAQTILGCYRAFRDKDGTMLEINPLVLTGENHLVALDAKMSFDDNALFRHPDISELRDKSQEDPRETQAADRGLSYVGLDGDVGCIVNGAGLAMATMDMILLAGGAPANFLDIGGGATPDRVAKAFRLVTQDKNVKAILVNIFAGINRCDWVAQGVVKAVEMTDLKLPLIVRLAGTHVEEGRRILAESGINVITAANLAEAASKSVAAAKAA</sequence>
<dbReference type="Gene3D" id="3.30.470.20">
    <property type="entry name" value="ATP-grasp fold, B domain"/>
    <property type="match status" value="1"/>
</dbReference>
<comment type="pathway">
    <text evidence="9">One-carbon metabolism; formaldehyde assimilation via serine pathway.</text>
</comment>
<dbReference type="PANTHER" id="PTHR11815:SF10">
    <property type="entry name" value="SUCCINATE--COA LIGASE [GDP-FORMING] SUBUNIT BETA, MITOCHONDRIAL"/>
    <property type="match status" value="1"/>
</dbReference>
<dbReference type="PROSITE" id="PS50975">
    <property type="entry name" value="ATP_GRASP"/>
    <property type="match status" value="1"/>
</dbReference>
<proteinExistence type="inferred from homology"/>
<comment type="caution">
    <text evidence="10">Lacks conserved residue(s) required for the propagation of feature annotation.</text>
</comment>
<keyword evidence="3 10" id="KW-0436">Ligase</keyword>
<comment type="subunit">
    <text evidence="10">Heterotetramer of two alpha and two beta subunits.</text>
</comment>
<feature type="binding site" evidence="10">
    <location>
        <position position="99"/>
    </location>
    <ligand>
        <name>ATP</name>
        <dbReference type="ChEBI" id="CHEBI:30616"/>
    </ligand>
</feature>
<dbReference type="InterPro" id="IPR011761">
    <property type="entry name" value="ATP-grasp"/>
</dbReference>
<dbReference type="GO" id="GO:0000287">
    <property type="term" value="F:magnesium ion binding"/>
    <property type="evidence" value="ECO:0007669"/>
    <property type="project" value="UniProtKB-UniRule"/>
</dbReference>
<evidence type="ECO:0000256" key="8">
    <source>
        <dbReference type="ARBA" id="ARBA00052241"/>
    </source>
</evidence>
<keyword evidence="4 10" id="KW-0479">Metal-binding</keyword>
<dbReference type="PANTHER" id="PTHR11815">
    <property type="entry name" value="SUCCINYL-COA SYNTHETASE BETA CHAIN"/>
    <property type="match status" value="1"/>
</dbReference>
<dbReference type="FunFam" id="3.30.1490.20:FF:000002">
    <property type="entry name" value="Succinate--CoA ligase [ADP-forming] subunit beta"/>
    <property type="match status" value="1"/>
</dbReference>
<dbReference type="HAMAP" id="MF_00558">
    <property type="entry name" value="Succ_CoA_beta"/>
    <property type="match status" value="1"/>
</dbReference>
<feature type="binding site" evidence="10">
    <location>
        <position position="199"/>
    </location>
    <ligand>
        <name>Mg(2+)</name>
        <dbReference type="ChEBI" id="CHEBI:18420"/>
    </ligand>
</feature>
<dbReference type="AlphaFoldDB" id="A0AAU7XDD1"/>
<feature type="binding site" evidence="10">
    <location>
        <position position="213"/>
    </location>
    <ligand>
        <name>Mg(2+)</name>
        <dbReference type="ChEBI" id="CHEBI:18420"/>
    </ligand>
</feature>
<feature type="binding site" evidence="10">
    <location>
        <position position="102"/>
    </location>
    <ligand>
        <name>ATP</name>
        <dbReference type="ChEBI" id="CHEBI:30616"/>
    </ligand>
</feature>
<keyword evidence="6 10" id="KW-0067">ATP-binding</keyword>
<dbReference type="NCBIfam" id="NF001913">
    <property type="entry name" value="PRK00696.1"/>
    <property type="match status" value="1"/>
</dbReference>
<dbReference type="InterPro" id="IPR016102">
    <property type="entry name" value="Succinyl-CoA_synth-like"/>
</dbReference>
<gene>
    <name evidence="10" type="primary">sucC</name>
    <name evidence="12" type="ORF">ABS361_07950</name>
</gene>
<feature type="domain" description="ATP-grasp" evidence="11">
    <location>
        <begin position="9"/>
        <end position="227"/>
    </location>
</feature>
<dbReference type="GO" id="GO:0006104">
    <property type="term" value="P:succinyl-CoA metabolic process"/>
    <property type="evidence" value="ECO:0007669"/>
    <property type="project" value="TreeGrafter"/>
</dbReference>
<dbReference type="NCBIfam" id="TIGR01016">
    <property type="entry name" value="sucCoAbeta"/>
    <property type="match status" value="1"/>
</dbReference>
<protein>
    <recommendedName>
        <fullName evidence="10">Succinate--CoA ligase [ADP-forming] subunit beta</fullName>
        <ecNumber evidence="10">6.2.1.5</ecNumber>
    </recommendedName>
    <alternativeName>
        <fullName evidence="10">Succinyl-CoA synthetase subunit beta</fullName>
        <shortName evidence="10">SCS-beta</shortName>
    </alternativeName>
</protein>
<evidence type="ECO:0000313" key="12">
    <source>
        <dbReference type="EMBL" id="XBY46150.1"/>
    </source>
</evidence>
<evidence type="ECO:0000256" key="5">
    <source>
        <dbReference type="ARBA" id="ARBA00022741"/>
    </source>
</evidence>
<dbReference type="InterPro" id="IPR013815">
    <property type="entry name" value="ATP_grasp_subdomain_1"/>
</dbReference>
<comment type="catalytic activity">
    <reaction evidence="8">
        <text>(S)-malate + ATP + CoA = (S)-malyl-CoA + ADP + phosphate</text>
        <dbReference type="Rhea" id="RHEA:26193"/>
        <dbReference type="ChEBI" id="CHEBI:15589"/>
        <dbReference type="ChEBI" id="CHEBI:30616"/>
        <dbReference type="ChEBI" id="CHEBI:43474"/>
        <dbReference type="ChEBI" id="CHEBI:57287"/>
        <dbReference type="ChEBI" id="CHEBI:57317"/>
        <dbReference type="ChEBI" id="CHEBI:456216"/>
        <dbReference type="EC" id="6.2.1.9"/>
    </reaction>
</comment>
<keyword evidence="2 10" id="KW-0816">Tricarboxylic acid cycle</keyword>
<evidence type="ECO:0000256" key="3">
    <source>
        <dbReference type="ARBA" id="ARBA00022598"/>
    </source>
</evidence>
<evidence type="ECO:0000259" key="11">
    <source>
        <dbReference type="PROSITE" id="PS50975"/>
    </source>
</evidence>
<dbReference type="EMBL" id="CP158568">
    <property type="protein sequence ID" value="XBY46150.1"/>
    <property type="molecule type" value="Genomic_DNA"/>
</dbReference>
<evidence type="ECO:0000256" key="2">
    <source>
        <dbReference type="ARBA" id="ARBA00022532"/>
    </source>
</evidence>
<comment type="catalytic activity">
    <reaction evidence="10">
        <text>succinate + ATP + CoA = succinyl-CoA + ADP + phosphate</text>
        <dbReference type="Rhea" id="RHEA:17661"/>
        <dbReference type="ChEBI" id="CHEBI:30031"/>
        <dbReference type="ChEBI" id="CHEBI:30616"/>
        <dbReference type="ChEBI" id="CHEBI:43474"/>
        <dbReference type="ChEBI" id="CHEBI:57287"/>
        <dbReference type="ChEBI" id="CHEBI:57292"/>
        <dbReference type="ChEBI" id="CHEBI:456216"/>
        <dbReference type="EC" id="6.2.1.5"/>
    </reaction>
</comment>
<feature type="binding site" evidence="10">
    <location>
        <position position="107"/>
    </location>
    <ligand>
        <name>ATP</name>
        <dbReference type="ChEBI" id="CHEBI:30616"/>
    </ligand>
</feature>
<organism evidence="12">
    <name type="scientific">Methyloraptor flagellatus</name>
    <dbReference type="NCBI Taxonomy" id="3162530"/>
    <lineage>
        <taxon>Bacteria</taxon>
        <taxon>Pseudomonadati</taxon>
        <taxon>Pseudomonadota</taxon>
        <taxon>Alphaproteobacteria</taxon>
        <taxon>Hyphomicrobiales</taxon>
        <taxon>Ancalomicrobiaceae</taxon>
        <taxon>Methyloraptor</taxon>
    </lineage>
</organism>
<dbReference type="SUPFAM" id="SSF52210">
    <property type="entry name" value="Succinyl-CoA synthetase domains"/>
    <property type="match status" value="1"/>
</dbReference>
<evidence type="ECO:0000256" key="9">
    <source>
        <dbReference type="ARBA" id="ARBA00060690"/>
    </source>
</evidence>
<reference evidence="12" key="1">
    <citation type="submission" date="2024-06" db="EMBL/GenBank/DDBJ databases">
        <title>Methylostella associata gen. nov., sp. nov., a novel Ancalomicrobiaceae-affiliated facultatively methylotrophic bacteria that feed on methanotrophs of the genus Methylococcus.</title>
        <authorList>
            <person name="Saltykova V."/>
            <person name="Danilova O.V."/>
            <person name="Oshkin I.Y."/>
            <person name="Belova S.E."/>
            <person name="Pimenov N.V."/>
            <person name="Dedysh S.N."/>
        </authorList>
    </citation>
    <scope>NUCLEOTIDE SEQUENCE</scope>
    <source>
        <strain evidence="12">S20</strain>
    </source>
</reference>